<dbReference type="NCBIfam" id="TIGR02378">
    <property type="entry name" value="nirD_assim_sml"/>
    <property type="match status" value="1"/>
</dbReference>
<protein>
    <submittedName>
        <fullName evidence="4">Assimilatory nitrite reductase (NAD(P)H) small subunit</fullName>
    </submittedName>
</protein>
<keyword evidence="2" id="KW-0534">Nitrate assimilation</keyword>
<evidence type="ECO:0000256" key="2">
    <source>
        <dbReference type="ARBA" id="ARBA00023063"/>
    </source>
</evidence>
<dbReference type="GO" id="GO:0042128">
    <property type="term" value="P:nitrate assimilation"/>
    <property type="evidence" value="ECO:0007669"/>
    <property type="project" value="UniProtKB-KW"/>
</dbReference>
<dbReference type="CDD" id="cd03529">
    <property type="entry name" value="Rieske_NirD"/>
    <property type="match status" value="1"/>
</dbReference>
<keyword evidence="1" id="KW-0560">Oxidoreductase</keyword>
<evidence type="ECO:0000256" key="1">
    <source>
        <dbReference type="ARBA" id="ARBA00023002"/>
    </source>
</evidence>
<dbReference type="Gene3D" id="2.102.10.10">
    <property type="entry name" value="Rieske [2Fe-2S] iron-sulphur domain"/>
    <property type="match status" value="1"/>
</dbReference>
<organism evidence="4 5">
    <name type="scientific">Modicisalibacter muralis</name>
    <dbReference type="NCBI Taxonomy" id="119000"/>
    <lineage>
        <taxon>Bacteria</taxon>
        <taxon>Pseudomonadati</taxon>
        <taxon>Pseudomonadota</taxon>
        <taxon>Gammaproteobacteria</taxon>
        <taxon>Oceanospirillales</taxon>
        <taxon>Halomonadaceae</taxon>
        <taxon>Modicisalibacter</taxon>
    </lineage>
</organism>
<proteinExistence type="predicted"/>
<dbReference type="PANTHER" id="PTHR40562:SF1">
    <property type="entry name" value="NITRITE REDUCTASE (NADH) SMALL SUBUNIT"/>
    <property type="match status" value="1"/>
</dbReference>
<reference evidence="4 5" key="1">
    <citation type="submission" date="2016-10" db="EMBL/GenBank/DDBJ databases">
        <authorList>
            <person name="de Groot N.N."/>
        </authorList>
    </citation>
    <scope>NUCLEOTIDE SEQUENCE [LARGE SCALE GENOMIC DNA]</scope>
    <source>
        <strain evidence="4 5">DSM 14789</strain>
    </source>
</reference>
<dbReference type="Proteomes" id="UP000198654">
    <property type="component" value="Unassembled WGS sequence"/>
</dbReference>
<dbReference type="PANTHER" id="PTHR40562">
    <property type="match status" value="1"/>
</dbReference>
<dbReference type="InterPro" id="IPR036922">
    <property type="entry name" value="Rieske_2Fe-2S_sf"/>
</dbReference>
<feature type="domain" description="Rieske-like [2Fe-2S]" evidence="3">
    <location>
        <begin position="68"/>
        <end position="139"/>
    </location>
</feature>
<dbReference type="SUPFAM" id="SSF50022">
    <property type="entry name" value="ISP domain"/>
    <property type="match status" value="1"/>
</dbReference>
<gene>
    <name evidence="4" type="ORF">SAMN05661010_00938</name>
</gene>
<dbReference type="STRING" id="119000.SAMN05661010_00938"/>
<dbReference type="EMBL" id="FNGI01000002">
    <property type="protein sequence ID" value="SDL17000.1"/>
    <property type="molecule type" value="Genomic_DNA"/>
</dbReference>
<dbReference type="RefSeq" id="WP_089726062.1">
    <property type="nucleotide sequence ID" value="NZ_FNGI01000002.1"/>
</dbReference>
<sequence length="150" mass="16177">MSTAMAFKRDTEVTWRQICTSADLVAHSGVAAWLETGDGSTQIALFYLPSPNTPELSTGPNTPELPSHAGELYAVDNHDPFSGANVIARGIVGDVKGEPVIASPLYKQHFRLSDGVCMEDSQTRLRHWPARFDGDRVMIAIAAAAVLGRI</sequence>
<dbReference type="GO" id="GO:0051537">
    <property type="term" value="F:2 iron, 2 sulfur cluster binding"/>
    <property type="evidence" value="ECO:0007669"/>
    <property type="project" value="InterPro"/>
</dbReference>
<dbReference type="InterPro" id="IPR017881">
    <property type="entry name" value="NirD"/>
</dbReference>
<dbReference type="InterPro" id="IPR012748">
    <property type="entry name" value="Rieske-like_NirD"/>
</dbReference>
<dbReference type="GO" id="GO:0008942">
    <property type="term" value="F:nitrite reductase [NAD(P)H] activity"/>
    <property type="evidence" value="ECO:0007669"/>
    <property type="project" value="InterPro"/>
</dbReference>
<dbReference type="OrthoDB" id="516687at2"/>
<dbReference type="AlphaFoldDB" id="A0A1G9HVK0"/>
<dbReference type="Pfam" id="PF13806">
    <property type="entry name" value="Rieske_2"/>
    <property type="match status" value="1"/>
</dbReference>
<dbReference type="PROSITE" id="PS51300">
    <property type="entry name" value="NIRD"/>
    <property type="match status" value="1"/>
</dbReference>
<name>A0A1G9HVK0_9GAMM</name>
<evidence type="ECO:0000313" key="5">
    <source>
        <dbReference type="Proteomes" id="UP000198654"/>
    </source>
</evidence>
<evidence type="ECO:0000313" key="4">
    <source>
        <dbReference type="EMBL" id="SDL17000.1"/>
    </source>
</evidence>
<evidence type="ECO:0000259" key="3">
    <source>
        <dbReference type="Pfam" id="PF13806"/>
    </source>
</evidence>
<keyword evidence="5" id="KW-1185">Reference proteome</keyword>
<accession>A0A1G9HVK0</accession>